<reference evidence="2" key="1">
    <citation type="journal article" date="2020" name="Stud. Mycol.">
        <title>101 Dothideomycetes genomes: a test case for predicting lifestyles and emergence of pathogens.</title>
        <authorList>
            <person name="Haridas S."/>
            <person name="Albert R."/>
            <person name="Binder M."/>
            <person name="Bloem J."/>
            <person name="Labutti K."/>
            <person name="Salamov A."/>
            <person name="Andreopoulos B."/>
            <person name="Baker S."/>
            <person name="Barry K."/>
            <person name="Bills G."/>
            <person name="Bluhm B."/>
            <person name="Cannon C."/>
            <person name="Castanera R."/>
            <person name="Culley D."/>
            <person name="Daum C."/>
            <person name="Ezra D."/>
            <person name="Gonzalez J."/>
            <person name="Henrissat B."/>
            <person name="Kuo A."/>
            <person name="Liang C."/>
            <person name="Lipzen A."/>
            <person name="Lutzoni F."/>
            <person name="Magnuson J."/>
            <person name="Mondo S."/>
            <person name="Nolan M."/>
            <person name="Ohm R."/>
            <person name="Pangilinan J."/>
            <person name="Park H.-J."/>
            <person name="Ramirez L."/>
            <person name="Alfaro M."/>
            <person name="Sun H."/>
            <person name="Tritt A."/>
            <person name="Yoshinaga Y."/>
            <person name="Zwiers L.-H."/>
            <person name="Turgeon B."/>
            <person name="Goodwin S."/>
            <person name="Spatafora J."/>
            <person name="Crous P."/>
            <person name="Grigoriev I."/>
        </authorList>
    </citation>
    <scope>NUCLEOTIDE SEQUENCE</scope>
    <source>
        <strain evidence="2">CBS 675.92</strain>
    </source>
</reference>
<accession>A0A6A5UFN7</accession>
<dbReference type="OrthoDB" id="3486565at2759"/>
<name>A0A6A5UFN7_9PLEO</name>
<dbReference type="Pfam" id="PF06985">
    <property type="entry name" value="HET"/>
    <property type="match status" value="1"/>
</dbReference>
<organism evidence="2 3">
    <name type="scientific">Byssothecium circinans</name>
    <dbReference type="NCBI Taxonomy" id="147558"/>
    <lineage>
        <taxon>Eukaryota</taxon>
        <taxon>Fungi</taxon>
        <taxon>Dikarya</taxon>
        <taxon>Ascomycota</taxon>
        <taxon>Pezizomycotina</taxon>
        <taxon>Dothideomycetes</taxon>
        <taxon>Pleosporomycetidae</taxon>
        <taxon>Pleosporales</taxon>
        <taxon>Massarineae</taxon>
        <taxon>Massarinaceae</taxon>
        <taxon>Byssothecium</taxon>
    </lineage>
</organism>
<dbReference type="PANTHER" id="PTHR33112:SF16">
    <property type="entry name" value="HETEROKARYON INCOMPATIBILITY DOMAIN-CONTAINING PROTEIN"/>
    <property type="match status" value="1"/>
</dbReference>
<dbReference type="PANTHER" id="PTHR33112">
    <property type="entry name" value="DOMAIN PROTEIN, PUTATIVE-RELATED"/>
    <property type="match status" value="1"/>
</dbReference>
<dbReference type="EMBL" id="ML976978">
    <property type="protein sequence ID" value="KAF1963130.1"/>
    <property type="molecule type" value="Genomic_DNA"/>
</dbReference>
<keyword evidence="3" id="KW-1185">Reference proteome</keyword>
<dbReference type="AlphaFoldDB" id="A0A6A5UFN7"/>
<feature type="domain" description="Heterokaryon incompatibility" evidence="1">
    <location>
        <begin position="196"/>
        <end position="337"/>
    </location>
</feature>
<sequence>MVICKPCASINVEGDTAQPVARVVDIVGTADKGCQGCIFWIDLFELEEVHLRDVEDEREWVVLKRYSLKSDLVHVYIVRVTEEETKNLEDADWTHDSSDGPFRTLRLCSIYGVERALTHDVVAEDDELPGRLISAHADYNECYDVAKGWLERCTRTHGPACALKQNVSLPTRLIHIPRQYDQPLQLLETKGKTGQYVSLSYVWGRGSIFKTTRDNIDSRKKCFWARDLPKSVRDAVKITRRMGFQYLWVDALCIIQGDIDDWVHESALMARVYGNSVFTIQADVAKDTDDGILQPRRLLRSHCFGPHESLCLQDLEQSWAEGITRGYIYGRGWALQERVLSVRVLHFVRDQIIWECNTTIYREGYHGRETYTEEHFGKFGFTKELHQHPTTISTPELLSQMYVWNSMVQELAIRQFTIPSDRIPGISGMAAAIAVPELGDYFAGVWEWNPFLSMGWRCYWSQTQPSVYRGPSWSWVWTRYQLNWYPETWSYRGPEIEAEWAMWDAKWGPRLIDRDIRLEGANSRGNVLEGTSITVSGYSGKIFLQEIDDSSYDWAGFAFNENIRSEKGTVVHQDFKPKMLEMRACFQKEGSDTVSWDDGSTAVEEYMCLQILRERKRSDYNPKVIGLILTEAEEKGAFRRVGIVAFDLEEDGGWERRSLKLV</sequence>
<evidence type="ECO:0000313" key="2">
    <source>
        <dbReference type="EMBL" id="KAF1963130.1"/>
    </source>
</evidence>
<gene>
    <name evidence="2" type="ORF">CC80DRAFT_487527</name>
</gene>
<evidence type="ECO:0000259" key="1">
    <source>
        <dbReference type="Pfam" id="PF06985"/>
    </source>
</evidence>
<protein>
    <submittedName>
        <fullName evidence="2">HET-domain-containing protein</fullName>
    </submittedName>
</protein>
<dbReference type="InterPro" id="IPR010730">
    <property type="entry name" value="HET"/>
</dbReference>
<dbReference type="Proteomes" id="UP000800035">
    <property type="component" value="Unassembled WGS sequence"/>
</dbReference>
<proteinExistence type="predicted"/>
<evidence type="ECO:0000313" key="3">
    <source>
        <dbReference type="Proteomes" id="UP000800035"/>
    </source>
</evidence>